<accession>A0A6J4IAS5</accession>
<evidence type="ECO:0000313" key="1">
    <source>
        <dbReference type="EMBL" id="CAA9245828.1"/>
    </source>
</evidence>
<organism evidence="1">
    <name type="scientific">uncultured Chloroflexia bacterium</name>
    <dbReference type="NCBI Taxonomy" id="1672391"/>
    <lineage>
        <taxon>Bacteria</taxon>
        <taxon>Bacillati</taxon>
        <taxon>Chloroflexota</taxon>
        <taxon>Chloroflexia</taxon>
        <taxon>environmental samples</taxon>
    </lineage>
</organism>
<protein>
    <submittedName>
        <fullName evidence="1">Uncharacterized protein</fullName>
    </submittedName>
</protein>
<name>A0A6J4IAS5_9CHLR</name>
<reference evidence="1" key="1">
    <citation type="submission" date="2020-02" db="EMBL/GenBank/DDBJ databases">
        <authorList>
            <person name="Meier V. D."/>
        </authorList>
    </citation>
    <scope>NUCLEOTIDE SEQUENCE</scope>
    <source>
        <strain evidence="1">AVDCRST_MAG93</strain>
    </source>
</reference>
<dbReference type="AlphaFoldDB" id="A0A6J4IAS5"/>
<sequence length="51" mass="5777">MIFAESFGLIPGQEQTFASTSRRLVLRQLGDNKIRTRHIAQTGQERLPHLG</sequence>
<gene>
    <name evidence="1" type="ORF">AVDCRST_MAG93-1523</name>
</gene>
<dbReference type="EMBL" id="CADCTR010000516">
    <property type="protein sequence ID" value="CAA9245828.1"/>
    <property type="molecule type" value="Genomic_DNA"/>
</dbReference>
<proteinExistence type="predicted"/>